<proteinExistence type="predicted"/>
<evidence type="ECO:0000256" key="1">
    <source>
        <dbReference type="SAM" id="MobiDB-lite"/>
    </source>
</evidence>
<name>A0A8T0PKX8_PANVG</name>
<dbReference type="Proteomes" id="UP000823388">
    <property type="component" value="Chromosome 8N"/>
</dbReference>
<keyword evidence="3" id="KW-1185">Reference proteome</keyword>
<evidence type="ECO:0000313" key="3">
    <source>
        <dbReference type="Proteomes" id="UP000823388"/>
    </source>
</evidence>
<dbReference type="EMBL" id="CM029052">
    <property type="protein sequence ID" value="KAG2558894.1"/>
    <property type="molecule type" value="Genomic_DNA"/>
</dbReference>
<gene>
    <name evidence="2" type="ORF">PVAP13_8NG331542</name>
</gene>
<dbReference type="AlphaFoldDB" id="A0A8T0PKX8"/>
<evidence type="ECO:0000313" key="2">
    <source>
        <dbReference type="EMBL" id="KAG2558894.1"/>
    </source>
</evidence>
<feature type="region of interest" description="Disordered" evidence="1">
    <location>
        <begin position="1"/>
        <end position="25"/>
    </location>
</feature>
<organism evidence="2 3">
    <name type="scientific">Panicum virgatum</name>
    <name type="common">Blackwell switchgrass</name>
    <dbReference type="NCBI Taxonomy" id="38727"/>
    <lineage>
        <taxon>Eukaryota</taxon>
        <taxon>Viridiplantae</taxon>
        <taxon>Streptophyta</taxon>
        <taxon>Embryophyta</taxon>
        <taxon>Tracheophyta</taxon>
        <taxon>Spermatophyta</taxon>
        <taxon>Magnoliopsida</taxon>
        <taxon>Liliopsida</taxon>
        <taxon>Poales</taxon>
        <taxon>Poaceae</taxon>
        <taxon>PACMAD clade</taxon>
        <taxon>Panicoideae</taxon>
        <taxon>Panicodae</taxon>
        <taxon>Paniceae</taxon>
        <taxon>Panicinae</taxon>
        <taxon>Panicum</taxon>
        <taxon>Panicum sect. Hiantes</taxon>
    </lineage>
</organism>
<accession>A0A8T0PKX8</accession>
<reference evidence="2" key="1">
    <citation type="submission" date="2020-05" db="EMBL/GenBank/DDBJ databases">
        <title>WGS assembly of Panicum virgatum.</title>
        <authorList>
            <person name="Lovell J.T."/>
            <person name="Jenkins J."/>
            <person name="Shu S."/>
            <person name="Juenger T.E."/>
            <person name="Schmutz J."/>
        </authorList>
    </citation>
    <scope>NUCLEOTIDE SEQUENCE</scope>
    <source>
        <strain evidence="2">AP13</strain>
    </source>
</reference>
<comment type="caution">
    <text evidence="2">The sequence shown here is derived from an EMBL/GenBank/DDBJ whole genome shotgun (WGS) entry which is preliminary data.</text>
</comment>
<sequence length="99" mass="11430">MVWRKSEVNRGEPKGKERKGKQRKKVQERFLRLAIPMFFLSFPRDPKGPLNCSSSFNFQVQRTTVIFLCLAGLVPPADHVAVMFIYTVQSNICLYDVHS</sequence>
<feature type="compositionally biased region" description="Basic and acidic residues" evidence="1">
    <location>
        <begin position="1"/>
        <end position="15"/>
    </location>
</feature>
<protein>
    <submittedName>
        <fullName evidence="2">Uncharacterized protein</fullName>
    </submittedName>
</protein>